<dbReference type="Proteomes" id="UP000042958">
    <property type="component" value="Unassembled WGS sequence"/>
</dbReference>
<evidence type="ECO:0000256" key="1">
    <source>
        <dbReference type="ARBA" id="ARBA00012210"/>
    </source>
</evidence>
<sequence>MAEAVGFVSAGVGIASFAVQVSSSIGAWKATYQYNREKAPQEVEDLTSHLEFVRLFLDHIQPYGGNPLVGHAIRSCRSVYNDVEKTIQLLLEKINPVTVTRKSDWKAVKFLLSGQVRKQIEDIEMKLLRVTLLLNVSRCALLPIPPETPQSNNINPQTLPNVLSNPLEVPPSTENVTSQEISAALSRPRDRRVMQKTSCAVRLCHCSCHMTENSRGRYWGLEYTPLSLILGHCDYDKCDMKRVQCRFRLAFNRIRVPWALLMDFESMLGSGKCSIRPALSLKRVVNYTSPGFEIMWRCENHLMPLADTLSQLRDLDKLPSPLQQHVNPDGENYVQALLCHGPWSDQTRQFELLAFFVEESGIEIENEDSKFLTRCVSWIGEGRHLDLLDTMLQLGFDPSGMNSPLFQQWPWPCSPNWRSEELTPDPFFHEYLAALVKKNPGFGGSTPLQDAVLCGETAIVQRLLPMATDSDSHRNFLGQTPLHLAVCNLEISTLLLDAGHDINTTDRWGITPLMYAAALGVSEVVQLLIIRGANIMTRATNWNRDFMHYASVRGHWDLILESLYTIRHKSICTIPLRYREEIHQILLRKLSYIWWLKILGLVTQRLSITRASLRLARM</sequence>
<dbReference type="InterPro" id="IPR002110">
    <property type="entry name" value="Ankyrin_rpt"/>
</dbReference>
<evidence type="ECO:0000256" key="2">
    <source>
        <dbReference type="ARBA" id="ARBA00022737"/>
    </source>
</evidence>
<dbReference type="SUPFAM" id="SSF48403">
    <property type="entry name" value="Ankyrin repeat"/>
    <property type="match status" value="1"/>
</dbReference>
<protein>
    <recommendedName>
        <fullName evidence="1">protein S-acyltransferase</fullName>
        <ecNumber evidence="1">2.3.1.225</ecNumber>
    </recommendedName>
</protein>
<organism evidence="5 6">
    <name type="scientific">Penicillium brasilianum</name>
    <dbReference type="NCBI Taxonomy" id="104259"/>
    <lineage>
        <taxon>Eukaryota</taxon>
        <taxon>Fungi</taxon>
        <taxon>Dikarya</taxon>
        <taxon>Ascomycota</taxon>
        <taxon>Pezizomycotina</taxon>
        <taxon>Eurotiomycetes</taxon>
        <taxon>Eurotiomycetidae</taxon>
        <taxon>Eurotiales</taxon>
        <taxon>Aspergillaceae</taxon>
        <taxon>Penicillium</taxon>
    </lineage>
</organism>
<evidence type="ECO:0000313" key="6">
    <source>
        <dbReference type="Proteomes" id="UP000042958"/>
    </source>
</evidence>
<dbReference type="SMART" id="SM00248">
    <property type="entry name" value="ANK"/>
    <property type="match status" value="3"/>
</dbReference>
<dbReference type="Pfam" id="PF12796">
    <property type="entry name" value="Ank_2"/>
    <property type="match status" value="1"/>
</dbReference>
<dbReference type="EMBL" id="CDHK01000003">
    <property type="protein sequence ID" value="CEO58358.1"/>
    <property type="molecule type" value="Genomic_DNA"/>
</dbReference>
<name>A0A0F7V8Z4_PENBI</name>
<dbReference type="InterPro" id="IPR036770">
    <property type="entry name" value="Ankyrin_rpt-contain_sf"/>
</dbReference>
<accession>A0A0F7V8Z4</accession>
<evidence type="ECO:0000313" key="5">
    <source>
        <dbReference type="EMBL" id="CEO58358.1"/>
    </source>
</evidence>
<proteinExistence type="predicted"/>
<reference evidence="6" key="1">
    <citation type="journal article" date="2015" name="Genome Announc.">
        <title>Draft genome sequence of the fungus Penicillium brasilianum MG11.</title>
        <authorList>
            <person name="Horn F."/>
            <person name="Linde J."/>
            <person name="Mattern D.J."/>
            <person name="Walther G."/>
            <person name="Guthke R."/>
            <person name="Brakhage A.A."/>
            <person name="Valiante V."/>
        </authorList>
    </citation>
    <scope>NUCLEOTIDE SEQUENCE [LARGE SCALE GENOMIC DNA]</scope>
    <source>
        <strain evidence="6">MG11</strain>
    </source>
</reference>
<evidence type="ECO:0000256" key="4">
    <source>
        <dbReference type="PROSITE-ProRule" id="PRU00023"/>
    </source>
</evidence>
<dbReference type="PROSITE" id="PS50297">
    <property type="entry name" value="ANK_REP_REGION"/>
    <property type="match status" value="1"/>
</dbReference>
<dbReference type="AlphaFoldDB" id="A0A0F7V8Z4"/>
<dbReference type="Gene3D" id="1.25.40.20">
    <property type="entry name" value="Ankyrin repeat-containing domain"/>
    <property type="match status" value="1"/>
</dbReference>
<evidence type="ECO:0000256" key="3">
    <source>
        <dbReference type="ARBA" id="ARBA00023043"/>
    </source>
</evidence>
<feature type="repeat" description="ANK" evidence="4">
    <location>
        <begin position="508"/>
        <end position="540"/>
    </location>
</feature>
<dbReference type="EC" id="2.3.1.225" evidence="1"/>
<dbReference type="GO" id="GO:0019706">
    <property type="term" value="F:protein-cysteine S-palmitoyltransferase activity"/>
    <property type="evidence" value="ECO:0007669"/>
    <property type="project" value="UniProtKB-EC"/>
</dbReference>
<dbReference type="STRING" id="104259.A0A0F7V8Z4"/>
<dbReference type="PROSITE" id="PS50088">
    <property type="entry name" value="ANK_REPEAT"/>
    <property type="match status" value="1"/>
</dbReference>
<dbReference type="OrthoDB" id="3200163at2759"/>
<dbReference type="PANTHER" id="PTHR24161:SF85">
    <property type="entry name" value="PALMITOYLTRANSFERASE HIP14"/>
    <property type="match status" value="1"/>
</dbReference>
<dbReference type="PANTHER" id="PTHR24161">
    <property type="entry name" value="ANK_REP_REGION DOMAIN-CONTAINING PROTEIN-RELATED"/>
    <property type="match status" value="1"/>
</dbReference>
<keyword evidence="2" id="KW-0677">Repeat</keyword>
<keyword evidence="3 4" id="KW-0040">ANK repeat</keyword>
<gene>
    <name evidence="5" type="ORF">PMG11_03088</name>
</gene>
<keyword evidence="6" id="KW-1185">Reference proteome</keyword>